<dbReference type="Pfam" id="PF00307">
    <property type="entry name" value="CH"/>
    <property type="match status" value="1"/>
</dbReference>
<dbReference type="InterPro" id="IPR001715">
    <property type="entry name" value="CH_dom"/>
</dbReference>
<keyword evidence="3" id="KW-1185">Reference proteome</keyword>
<protein>
    <recommendedName>
        <fullName evidence="1">Calponin-homology (CH) domain-containing protein</fullName>
    </recommendedName>
</protein>
<dbReference type="InterPro" id="IPR036872">
    <property type="entry name" value="CH_dom_sf"/>
</dbReference>
<reference evidence="2 3" key="1">
    <citation type="submission" date="2021-05" db="EMBL/GenBank/DDBJ databases">
        <title>Genome Assembly of Synthetic Allotetraploid Brassica napus Reveals Homoeologous Exchanges between Subgenomes.</title>
        <authorList>
            <person name="Davis J.T."/>
        </authorList>
    </citation>
    <scope>NUCLEOTIDE SEQUENCE [LARGE SCALE GENOMIC DNA]</scope>
    <source>
        <strain evidence="3">cv. Da-Ae</strain>
        <tissue evidence="2">Seedling</tissue>
    </source>
</reference>
<dbReference type="SUPFAM" id="SSF47576">
    <property type="entry name" value="Calponin-homology domain, CH-domain"/>
    <property type="match status" value="1"/>
</dbReference>
<evidence type="ECO:0000313" key="3">
    <source>
        <dbReference type="Proteomes" id="UP000824890"/>
    </source>
</evidence>
<sequence length="225" mass="25111">MESNDFSFSVVSIVEDVLQHYSTRSNDAGSLLPRKLEESCEFLSPILSPFVVEAPDDVADGAALSAFQYFENIRNFLVAIEEMGLPSFEASDMEKGGKSIRIVNCILALKSYSEWKLKGGTGPFRYGSNMKNNFGSRKPFLRKSSEPFMSSMSINHSSTDQPLCSDVGQVSGSINGLVRSFPSDRKPEDIPNVIESVLNKVMEEVQQRLSIHNEMVRSIMMSFWI</sequence>
<accession>A0ABQ8BW45</accession>
<evidence type="ECO:0000259" key="1">
    <source>
        <dbReference type="Pfam" id="PF00307"/>
    </source>
</evidence>
<comment type="caution">
    <text evidence="2">The sequence shown here is derived from an EMBL/GenBank/DDBJ whole genome shotgun (WGS) entry which is preliminary data.</text>
</comment>
<dbReference type="EMBL" id="JAGKQM010000009">
    <property type="protein sequence ID" value="KAH0908618.1"/>
    <property type="molecule type" value="Genomic_DNA"/>
</dbReference>
<dbReference type="Proteomes" id="UP000824890">
    <property type="component" value="Unassembled WGS sequence"/>
</dbReference>
<dbReference type="Gene3D" id="1.10.418.10">
    <property type="entry name" value="Calponin-like domain"/>
    <property type="match status" value="1"/>
</dbReference>
<gene>
    <name evidence="2" type="ORF">HID58_031939</name>
</gene>
<proteinExistence type="predicted"/>
<evidence type="ECO:0000313" key="2">
    <source>
        <dbReference type="EMBL" id="KAH0908618.1"/>
    </source>
</evidence>
<feature type="domain" description="Calponin-homology (CH)" evidence="1">
    <location>
        <begin position="64"/>
        <end position="113"/>
    </location>
</feature>
<organism evidence="2 3">
    <name type="scientific">Brassica napus</name>
    <name type="common">Rape</name>
    <dbReference type="NCBI Taxonomy" id="3708"/>
    <lineage>
        <taxon>Eukaryota</taxon>
        <taxon>Viridiplantae</taxon>
        <taxon>Streptophyta</taxon>
        <taxon>Embryophyta</taxon>
        <taxon>Tracheophyta</taxon>
        <taxon>Spermatophyta</taxon>
        <taxon>Magnoliopsida</taxon>
        <taxon>eudicotyledons</taxon>
        <taxon>Gunneridae</taxon>
        <taxon>Pentapetalae</taxon>
        <taxon>rosids</taxon>
        <taxon>malvids</taxon>
        <taxon>Brassicales</taxon>
        <taxon>Brassicaceae</taxon>
        <taxon>Brassiceae</taxon>
        <taxon>Brassica</taxon>
    </lineage>
</organism>
<name>A0ABQ8BW45_BRANA</name>